<dbReference type="InterPro" id="IPR036875">
    <property type="entry name" value="Znf_CCHC_sf"/>
</dbReference>
<dbReference type="InterPro" id="IPR001878">
    <property type="entry name" value="Znf_CCHC"/>
</dbReference>
<evidence type="ECO:0000313" key="7">
    <source>
        <dbReference type="EMBL" id="NWH67889.1"/>
    </source>
</evidence>
<evidence type="ECO:0000256" key="3">
    <source>
        <dbReference type="ARBA" id="ARBA00022833"/>
    </source>
</evidence>
<gene>
    <name evidence="7" type="primary">Hervk_2</name>
    <name evidence="7" type="ORF">GEOCAL_R00275</name>
</gene>
<keyword evidence="8" id="KW-1185">Reference proteome</keyword>
<dbReference type="SMART" id="SM00343">
    <property type="entry name" value="ZnF_C2HC"/>
    <property type="match status" value="2"/>
</dbReference>
<proteinExistence type="predicted"/>
<evidence type="ECO:0000313" key="8">
    <source>
        <dbReference type="Proteomes" id="UP000531151"/>
    </source>
</evidence>
<dbReference type="Pfam" id="PF19317">
    <property type="entry name" value="Gag_p24_C"/>
    <property type="match status" value="1"/>
</dbReference>
<accession>A0A7K4JTU1</accession>
<dbReference type="OrthoDB" id="9352756at2759"/>
<dbReference type="AlphaFoldDB" id="A0A7K4JTU1"/>
<dbReference type="GO" id="GO:0016032">
    <property type="term" value="P:viral process"/>
    <property type="evidence" value="ECO:0007669"/>
    <property type="project" value="InterPro"/>
</dbReference>
<protein>
    <submittedName>
        <fullName evidence="7">GA113 protein</fullName>
    </submittedName>
</protein>
<dbReference type="Gene3D" id="1.10.1200.30">
    <property type="match status" value="1"/>
</dbReference>
<dbReference type="InterPro" id="IPR008919">
    <property type="entry name" value="Retrov_capsid_N"/>
</dbReference>
<comment type="caution">
    <text evidence="7">The sequence shown here is derived from an EMBL/GenBank/DDBJ whole genome shotgun (WGS) entry which is preliminary data.</text>
</comment>
<dbReference type="InterPro" id="IPR050195">
    <property type="entry name" value="Primate_lentivir_Gag_pol-like"/>
</dbReference>
<dbReference type="SUPFAM" id="SSF47943">
    <property type="entry name" value="Retrovirus capsid protein, N-terminal core domain"/>
    <property type="match status" value="1"/>
</dbReference>
<dbReference type="Gene3D" id="1.10.375.10">
    <property type="entry name" value="Human Immunodeficiency Virus Type 1 Capsid Protein"/>
    <property type="match status" value="1"/>
</dbReference>
<evidence type="ECO:0000259" key="6">
    <source>
        <dbReference type="PROSITE" id="PS50158"/>
    </source>
</evidence>
<dbReference type="GO" id="GO:0003676">
    <property type="term" value="F:nucleic acid binding"/>
    <property type="evidence" value="ECO:0007669"/>
    <property type="project" value="InterPro"/>
</dbReference>
<sequence>MDRQAAQDLFKAFLFKRNFKAFDLEKDLPSLLTHARSYGFFANPHSIHELVEWRRYGDELFSLVLDDNKPAKKISKLWKAVHNELLLVQAEKRAVEGIKAAHSRNQDYDSSVYPTAPNPPAFATVEIPPEPPPTDGQSPALSTPLPAPSPSASITASALTPSLQPLPPDPSNATEPVPGAESDPAEAMAARRRELWQALARDGMERGDSELLAAAQEAMAFPVVFTTNAQGGQNAQFAHLDWKLLSQLRATVGSFGVSSEPAKQMLDYLFNAHILLPADILAITKLIYTPSQRLLFEARWREEAARSANLPRPQGDPLTDLTVDELMGQGPYLRVEAQAALGPHKLREAMAVAKRAIDKVRTSGGTPLYMSIKQGRDESLSSFVDKVMDAISRAGIPDHMQDAILRQCILQNSNPTTRSLITSIPGDWTTQALLDKAATLPSGAQAFLVHALEKLGEGLKEQAVSTQTQVMAALAPLQAAATRPRLPQGGNRMRCYRCGQSGHIRRECSASGVWCNKCQSNTHTSNACRNKKQGNSRSSASSSRAGTQVAAANPCPASSQQQVAASDWIWQPQ</sequence>
<evidence type="ECO:0000256" key="4">
    <source>
        <dbReference type="PROSITE-ProRule" id="PRU00047"/>
    </source>
</evidence>
<keyword evidence="1" id="KW-0479">Metal-binding</keyword>
<reference evidence="7 8" key="1">
    <citation type="submission" date="2019-09" db="EMBL/GenBank/DDBJ databases">
        <title>Bird 10,000 Genomes (B10K) Project - Family phase.</title>
        <authorList>
            <person name="Zhang G."/>
        </authorList>
    </citation>
    <scope>NUCLEOTIDE SEQUENCE [LARGE SCALE GENOMIC DNA]</scope>
    <source>
        <strain evidence="7">B10K-CU-031-07</strain>
        <tissue evidence="7">Muscle</tissue>
    </source>
</reference>
<dbReference type="SUPFAM" id="SSF57756">
    <property type="entry name" value="Retrovirus zinc finger-like domains"/>
    <property type="match status" value="1"/>
</dbReference>
<dbReference type="GO" id="GO:0008270">
    <property type="term" value="F:zinc ion binding"/>
    <property type="evidence" value="ECO:0007669"/>
    <property type="project" value="UniProtKB-KW"/>
</dbReference>
<name>A0A7K4JTU1_GEOCA</name>
<dbReference type="SUPFAM" id="SSF47353">
    <property type="entry name" value="Retrovirus capsid dimerization domain-like"/>
    <property type="match status" value="1"/>
</dbReference>
<evidence type="ECO:0000256" key="5">
    <source>
        <dbReference type="SAM" id="MobiDB-lite"/>
    </source>
</evidence>
<feature type="region of interest" description="Disordered" evidence="5">
    <location>
        <begin position="104"/>
        <end position="188"/>
    </location>
</feature>
<feature type="non-terminal residue" evidence="7">
    <location>
        <position position="573"/>
    </location>
</feature>
<dbReference type="Proteomes" id="UP000531151">
    <property type="component" value="Unassembled WGS sequence"/>
</dbReference>
<dbReference type="InterPro" id="IPR045345">
    <property type="entry name" value="Gag_p24_C"/>
</dbReference>
<organism evidence="7 8">
    <name type="scientific">Geococcyx californianus</name>
    <name type="common">Greater roadrunner</name>
    <name type="synonym">Saurothera californiana</name>
    <dbReference type="NCBI Taxonomy" id="8947"/>
    <lineage>
        <taxon>Eukaryota</taxon>
        <taxon>Metazoa</taxon>
        <taxon>Chordata</taxon>
        <taxon>Craniata</taxon>
        <taxon>Vertebrata</taxon>
        <taxon>Euteleostomi</taxon>
        <taxon>Archelosauria</taxon>
        <taxon>Archosauria</taxon>
        <taxon>Dinosauria</taxon>
        <taxon>Saurischia</taxon>
        <taxon>Theropoda</taxon>
        <taxon>Coelurosauria</taxon>
        <taxon>Aves</taxon>
        <taxon>Neognathae</taxon>
        <taxon>Neoaves</taxon>
        <taxon>Otidimorphae</taxon>
        <taxon>Cuculiformes</taxon>
        <taxon>Neomorphidae</taxon>
        <taxon>Geococcyx</taxon>
    </lineage>
</organism>
<dbReference type="Pfam" id="PF00098">
    <property type="entry name" value="zf-CCHC"/>
    <property type="match status" value="1"/>
</dbReference>
<dbReference type="PANTHER" id="PTHR40389:SF3">
    <property type="entry name" value="IGE-BINDING PROTEIN"/>
    <property type="match status" value="1"/>
</dbReference>
<keyword evidence="2 4" id="KW-0863">Zinc-finger</keyword>
<evidence type="ECO:0000256" key="1">
    <source>
        <dbReference type="ARBA" id="ARBA00022723"/>
    </source>
</evidence>
<dbReference type="PROSITE" id="PS50158">
    <property type="entry name" value="ZF_CCHC"/>
    <property type="match status" value="1"/>
</dbReference>
<feature type="compositionally biased region" description="Low complexity" evidence="5">
    <location>
        <begin position="536"/>
        <end position="545"/>
    </location>
</feature>
<feature type="domain" description="CCHC-type" evidence="6">
    <location>
        <begin position="494"/>
        <end position="508"/>
    </location>
</feature>
<dbReference type="Pfam" id="PF00607">
    <property type="entry name" value="Gag_p24"/>
    <property type="match status" value="1"/>
</dbReference>
<feature type="region of interest" description="Disordered" evidence="5">
    <location>
        <begin position="523"/>
        <end position="573"/>
    </location>
</feature>
<feature type="non-terminal residue" evidence="7">
    <location>
        <position position="1"/>
    </location>
</feature>
<dbReference type="PANTHER" id="PTHR40389">
    <property type="entry name" value="ENDOGENOUS RETROVIRUS GROUP K MEMBER 24 GAG POLYPROTEIN-RELATED"/>
    <property type="match status" value="1"/>
</dbReference>
<dbReference type="InterPro" id="IPR008916">
    <property type="entry name" value="Retrov_capsid_C"/>
</dbReference>
<dbReference type="EMBL" id="VWPV01053365">
    <property type="protein sequence ID" value="NWH67889.1"/>
    <property type="molecule type" value="Genomic_DNA"/>
</dbReference>
<feature type="compositionally biased region" description="Low complexity" evidence="5">
    <location>
        <begin position="138"/>
        <end position="163"/>
    </location>
</feature>
<dbReference type="Gene3D" id="4.10.60.10">
    <property type="entry name" value="Zinc finger, CCHC-type"/>
    <property type="match status" value="1"/>
</dbReference>
<evidence type="ECO:0000256" key="2">
    <source>
        <dbReference type="ARBA" id="ARBA00022771"/>
    </source>
</evidence>
<keyword evidence="3" id="KW-0862">Zinc</keyword>